<evidence type="ECO:0008006" key="4">
    <source>
        <dbReference type="Google" id="ProtNLM"/>
    </source>
</evidence>
<evidence type="ECO:0000313" key="2">
    <source>
        <dbReference type="EMBL" id="PAP76773.1"/>
    </source>
</evidence>
<proteinExistence type="predicted"/>
<sequence length="153" mass="15971">MRFSLLALAALLFAAAPRAQVYQGLVELGGSASFQSTEGNTVFRLAPALGYFFTDALEAGVRLNYVKFENVDGNGTLFVFGAYHFGRPGATTVPFLEANLGTSITDDSDLVFGGRGGAKFFFLPGGALTADGFVYTTGDVTTVGAEAGVSIFL</sequence>
<reference evidence="2 3" key="1">
    <citation type="submission" date="2016-11" db="EMBL/GenBank/DDBJ databases">
        <title>Study of marine rhodopsin-containing bacteria.</title>
        <authorList>
            <person name="Yoshizawa S."/>
            <person name="Kumagai Y."/>
            <person name="Kogure K."/>
        </authorList>
    </citation>
    <scope>NUCLEOTIDE SEQUENCE [LARGE SCALE GENOMIC DNA]</scope>
    <source>
        <strain evidence="2 3">SAORIC-28</strain>
    </source>
</reference>
<dbReference type="SUPFAM" id="SSF56925">
    <property type="entry name" value="OMPA-like"/>
    <property type="match status" value="1"/>
</dbReference>
<keyword evidence="1" id="KW-0732">Signal</keyword>
<protein>
    <recommendedName>
        <fullName evidence="4">Outer membrane protein beta-barrel domain-containing protein</fullName>
    </recommendedName>
</protein>
<comment type="caution">
    <text evidence="2">The sequence shown here is derived from an EMBL/GenBank/DDBJ whole genome shotgun (WGS) entry which is preliminary data.</text>
</comment>
<gene>
    <name evidence="2" type="ORF">BSZ37_10175</name>
</gene>
<dbReference type="AlphaFoldDB" id="A0A271IZY9"/>
<dbReference type="EMBL" id="MQWD01000001">
    <property type="protein sequence ID" value="PAP76773.1"/>
    <property type="molecule type" value="Genomic_DNA"/>
</dbReference>
<dbReference type="OrthoDB" id="945117at2"/>
<name>A0A271IZY9_9BACT</name>
<feature type="chain" id="PRO_5012650827" description="Outer membrane protein beta-barrel domain-containing protein" evidence="1">
    <location>
        <begin position="20"/>
        <end position="153"/>
    </location>
</feature>
<dbReference type="RefSeq" id="WP_095510439.1">
    <property type="nucleotide sequence ID" value="NZ_MQWD01000001.1"/>
</dbReference>
<evidence type="ECO:0000313" key="3">
    <source>
        <dbReference type="Proteomes" id="UP000216339"/>
    </source>
</evidence>
<accession>A0A271IZY9</accession>
<organism evidence="2 3">
    <name type="scientific">Rubrivirga marina</name>
    <dbReference type="NCBI Taxonomy" id="1196024"/>
    <lineage>
        <taxon>Bacteria</taxon>
        <taxon>Pseudomonadati</taxon>
        <taxon>Rhodothermota</taxon>
        <taxon>Rhodothermia</taxon>
        <taxon>Rhodothermales</taxon>
        <taxon>Rubricoccaceae</taxon>
        <taxon>Rubrivirga</taxon>
    </lineage>
</organism>
<dbReference type="Proteomes" id="UP000216339">
    <property type="component" value="Unassembled WGS sequence"/>
</dbReference>
<dbReference type="InterPro" id="IPR011250">
    <property type="entry name" value="OMP/PagP_B-barrel"/>
</dbReference>
<dbReference type="Gene3D" id="2.40.160.20">
    <property type="match status" value="1"/>
</dbReference>
<evidence type="ECO:0000256" key="1">
    <source>
        <dbReference type="SAM" id="SignalP"/>
    </source>
</evidence>
<feature type="signal peptide" evidence="1">
    <location>
        <begin position="1"/>
        <end position="19"/>
    </location>
</feature>
<keyword evidence="3" id="KW-1185">Reference proteome</keyword>